<keyword evidence="4" id="KW-1185">Reference proteome</keyword>
<feature type="transmembrane region" description="Helical" evidence="2">
    <location>
        <begin position="122"/>
        <end position="142"/>
    </location>
</feature>
<feature type="transmembrane region" description="Helical" evidence="2">
    <location>
        <begin position="46"/>
        <end position="66"/>
    </location>
</feature>
<organism evidence="3 4">
    <name type="scientific">Teratosphaeria nubilosa</name>
    <dbReference type="NCBI Taxonomy" id="161662"/>
    <lineage>
        <taxon>Eukaryota</taxon>
        <taxon>Fungi</taxon>
        <taxon>Dikarya</taxon>
        <taxon>Ascomycota</taxon>
        <taxon>Pezizomycotina</taxon>
        <taxon>Dothideomycetes</taxon>
        <taxon>Dothideomycetidae</taxon>
        <taxon>Mycosphaerellales</taxon>
        <taxon>Teratosphaeriaceae</taxon>
        <taxon>Teratosphaeria</taxon>
    </lineage>
</organism>
<evidence type="ECO:0000313" key="3">
    <source>
        <dbReference type="EMBL" id="KAF2764950.1"/>
    </source>
</evidence>
<dbReference type="OrthoDB" id="3358048at2759"/>
<dbReference type="EMBL" id="ML995905">
    <property type="protein sequence ID" value="KAF2764950.1"/>
    <property type="molecule type" value="Genomic_DNA"/>
</dbReference>
<evidence type="ECO:0000256" key="2">
    <source>
        <dbReference type="SAM" id="Phobius"/>
    </source>
</evidence>
<feature type="compositionally biased region" description="Basic residues" evidence="1">
    <location>
        <begin position="1"/>
        <end position="10"/>
    </location>
</feature>
<name>A0A6G1KX08_9PEZI</name>
<keyword evidence="2" id="KW-0812">Transmembrane</keyword>
<dbReference type="Proteomes" id="UP000799436">
    <property type="component" value="Unassembled WGS sequence"/>
</dbReference>
<feature type="region of interest" description="Disordered" evidence="1">
    <location>
        <begin position="1"/>
        <end position="21"/>
    </location>
</feature>
<evidence type="ECO:0000256" key="1">
    <source>
        <dbReference type="SAM" id="MobiDB-lite"/>
    </source>
</evidence>
<gene>
    <name evidence="3" type="ORF">EJ03DRAFT_222680</name>
</gene>
<accession>A0A6G1KX08</accession>
<dbReference type="AlphaFoldDB" id="A0A6G1KX08"/>
<proteinExistence type="predicted"/>
<evidence type="ECO:0000313" key="4">
    <source>
        <dbReference type="Proteomes" id="UP000799436"/>
    </source>
</evidence>
<sequence>MASSRLRKAFKYPSDDSDDDLNELDEEHQEELISQIQSEDARQNALYRNLFLAIPFAGALILLYIFLFTPNTPQQRLIFLLSISSLSATAYILYFLPLQTLDWKGKKAVYKIEAEKGPVERYLVGLNALLAALLLVAAGVSWRVGRGVEAWREAVPGVIFGLTMLVKRLLAPVDLRELEGARYELKGA</sequence>
<keyword evidence="2" id="KW-1133">Transmembrane helix</keyword>
<protein>
    <submittedName>
        <fullName evidence="3">Uncharacterized protein</fullName>
    </submittedName>
</protein>
<feature type="transmembrane region" description="Helical" evidence="2">
    <location>
        <begin position="78"/>
        <end position="101"/>
    </location>
</feature>
<reference evidence="3" key="1">
    <citation type="journal article" date="2020" name="Stud. Mycol.">
        <title>101 Dothideomycetes genomes: a test case for predicting lifestyles and emergence of pathogens.</title>
        <authorList>
            <person name="Haridas S."/>
            <person name="Albert R."/>
            <person name="Binder M."/>
            <person name="Bloem J."/>
            <person name="Labutti K."/>
            <person name="Salamov A."/>
            <person name="Andreopoulos B."/>
            <person name="Baker S."/>
            <person name="Barry K."/>
            <person name="Bills G."/>
            <person name="Bluhm B."/>
            <person name="Cannon C."/>
            <person name="Castanera R."/>
            <person name="Culley D."/>
            <person name="Daum C."/>
            <person name="Ezra D."/>
            <person name="Gonzalez J."/>
            <person name="Henrissat B."/>
            <person name="Kuo A."/>
            <person name="Liang C."/>
            <person name="Lipzen A."/>
            <person name="Lutzoni F."/>
            <person name="Magnuson J."/>
            <person name="Mondo S."/>
            <person name="Nolan M."/>
            <person name="Ohm R."/>
            <person name="Pangilinan J."/>
            <person name="Park H.-J."/>
            <person name="Ramirez L."/>
            <person name="Alfaro M."/>
            <person name="Sun H."/>
            <person name="Tritt A."/>
            <person name="Yoshinaga Y."/>
            <person name="Zwiers L.-H."/>
            <person name="Turgeon B."/>
            <person name="Goodwin S."/>
            <person name="Spatafora J."/>
            <person name="Crous P."/>
            <person name="Grigoriev I."/>
        </authorList>
    </citation>
    <scope>NUCLEOTIDE SEQUENCE</scope>
    <source>
        <strain evidence="3">CBS 116005</strain>
    </source>
</reference>
<keyword evidence="2" id="KW-0472">Membrane</keyword>